<accession>A0A975NCI5</accession>
<name>A0A975NCI5_9BRAD</name>
<gene>
    <name evidence="1" type="ORF">KMZ29_18400</name>
</gene>
<evidence type="ECO:0008006" key="3">
    <source>
        <dbReference type="Google" id="ProtNLM"/>
    </source>
</evidence>
<dbReference type="Proteomes" id="UP000680839">
    <property type="component" value="Chromosome"/>
</dbReference>
<protein>
    <recommendedName>
        <fullName evidence="3">Apea-like HEPN domain-containing protein</fullName>
    </recommendedName>
</protein>
<organism evidence="1 2">
    <name type="scientific">Bradyrhizobium sediminis</name>
    <dbReference type="NCBI Taxonomy" id="2840469"/>
    <lineage>
        <taxon>Bacteria</taxon>
        <taxon>Pseudomonadati</taxon>
        <taxon>Pseudomonadota</taxon>
        <taxon>Alphaproteobacteria</taxon>
        <taxon>Hyphomicrobiales</taxon>
        <taxon>Nitrobacteraceae</taxon>
        <taxon>Bradyrhizobium</taxon>
    </lineage>
</organism>
<evidence type="ECO:0000313" key="2">
    <source>
        <dbReference type="Proteomes" id="UP000680839"/>
    </source>
</evidence>
<dbReference type="EMBL" id="CP076134">
    <property type="protein sequence ID" value="QWG11689.1"/>
    <property type="molecule type" value="Genomic_DNA"/>
</dbReference>
<dbReference type="AlphaFoldDB" id="A0A975NCI5"/>
<proteinExistence type="predicted"/>
<sequence>MRRPREMTESLPGDAWVRLAPGEFFEFHVDRPLNPSVGELQQWLRQIRGGVLSTSFGIENELTLLALANMFGTNDHGAVNREYYEQEQAWRAEQGLEAKIDRVKPIIRSRRDKEIADTIIHKLAEYRELRNLLAHYPGWIEPVNDHETKLTVGLRLFIADRVHQWEVDTPQATHWAEMLSFVRVSVENVRREIVGAPPLAPDGSPPPAESVIGNGNTSQAVTFTGRKELRGIAVTALRAD</sequence>
<evidence type="ECO:0000313" key="1">
    <source>
        <dbReference type="EMBL" id="QWG11689.1"/>
    </source>
</evidence>
<dbReference type="RefSeq" id="WP_215620551.1">
    <property type="nucleotide sequence ID" value="NZ_CP076134.1"/>
</dbReference>
<reference evidence="1" key="1">
    <citation type="submission" date="2021-06" db="EMBL/GenBank/DDBJ databases">
        <title>Bradyrhizobium sp. S2-20-1 Genome sequencing.</title>
        <authorList>
            <person name="Jin L."/>
        </authorList>
    </citation>
    <scope>NUCLEOTIDE SEQUENCE</scope>
    <source>
        <strain evidence="1">S2-20-1</strain>
    </source>
</reference>